<dbReference type="SMART" id="SM00239">
    <property type="entry name" value="C2"/>
    <property type="match status" value="2"/>
</dbReference>
<dbReference type="Gene3D" id="2.60.40.150">
    <property type="entry name" value="C2 domain"/>
    <property type="match status" value="1"/>
</dbReference>
<sequence>MRSIKSQFQSLHKKEKEHIKYIEDDKDKYKDTKQQNEEDEEELKQEQQRKQQEQKQKETQAISKSQKKKKKKLKTTLQFEEQIVKSIDQNALLRRWDVKFIDIKVQSLIKEPMNIFIIFKIGVKSNNRQKDPDIVIEKNSYKEFYTEVVKNLQRDETRYLDKCKETEIHASYNMLKTTYLEIEVWEYNRWSLNCFLGKCRTLLEDIAKGHIIRSFVVRRSFKDKRQFVRIILSAYFQEIWDFRIDFEDLQGTNTIDKQNQPISSYLKLTLMDDKKSSLKTKPTPNKTKNPTWGNSEDFAHFRGTLDDLTDLIVIDSSQSQMCSLITLRGIDQYNNINAVIKLKVDKNKINSLKKSQKDQNQEQNNNEEDEKIYDQEDIYATVDGRINLNEIPRYIQQGELVRYSSEQLHLCIIVNRVNNIMAPDDRGVINSYVQVQCSNEIKRTRTLCNNFNPDFGEEMIFKIPLLNNKSLFSQSNKSKDKEYEYKLEALRDELQKRSEIKFQLWVEGDSITYGDNLGQVSFNLSEIGSTQTQIEVQDKSVMDFLKKQIKTYKIKSANFTKNFTSSRFDASRINITFSVFFLPQLPEKIDLRDLQAQNYDQYPYELKDLMKIPHNDYTKNVLYKQWDSDIKKAFQNWNLQKNEWTIFKNVFVKDHYGRIHFISKFIERFQLSKSKDPDMQKDLEIQDYYLETLQDLAHYVRCIPYTDIYSNDVWFSSDFFLSLKRGSIIDHALLMAVYKCTIFFIIIKSIYLFLIKDLLDYESEQVPLDDRVFVCIGTNQNLSITAWVMVFNQRCDSVTFYDAKENQKFILNGRVKPDQVQSLKKHLYPDLKIKGQSKMFFFKQNNNNNEEKKQKKEEEIKKQQIIEQKLKEKEQEIQKEINIEIEQQNKLKSILEEENKQDYDKNQKTQIQKNLELVKNANLDDIVRTEIIFSSDVINNNGKPRNLLKPLTRYTLQSNQNVLNANNGENAKLLSVNKNIQSETNNNQLNTKELNKSVVQITQIQQDQIIDRKTLKQKQLDNRNPQSFLNQHRIEQNEQMNQDQKAIFKKAEIFIDPVTKEQIQEEEKLPYKAIQIIFNQKNVYGNINNQNPSQIYYHLHDKTQWNPFIKDFNQKIGSFFISANPFPRMKQTESQEKYEKIIKEIKYGIAKIRNNQGLTVKWKNQYDKTNTLLRKLSRILEYKERDKKFEEKSFEQNMEDFEKDMKRLMPLNYHFQCLPMKFLYLEKSQIRSLIEEKASQFILLKKKNMIFGVSGKIFCYQNGINPVRIILAIYYNKAEGVFDNEEQNNLSNIQEDQDEEDLDDDQEDDNLYQKNQNL</sequence>
<dbReference type="STRING" id="857967.G0QWS8"/>
<evidence type="ECO:0000313" key="4">
    <source>
        <dbReference type="EMBL" id="EGR30333.1"/>
    </source>
</evidence>
<evidence type="ECO:0000256" key="1">
    <source>
        <dbReference type="SAM" id="Coils"/>
    </source>
</evidence>
<dbReference type="RefSeq" id="XP_004031920.1">
    <property type="nucleotide sequence ID" value="XM_004031872.1"/>
</dbReference>
<feature type="compositionally biased region" description="Acidic residues" evidence="2">
    <location>
        <begin position="1295"/>
        <end position="1310"/>
    </location>
</feature>
<dbReference type="SUPFAM" id="SSF49562">
    <property type="entry name" value="C2 domain (Calcium/lipid-binding domain, CaLB)"/>
    <property type="match status" value="1"/>
</dbReference>
<dbReference type="PANTHER" id="PTHR46436">
    <property type="entry name" value="CENTROSOMAL PROTEIN OF 76 KDA"/>
    <property type="match status" value="1"/>
</dbReference>
<dbReference type="OMA" id="KNMATIN"/>
<feature type="region of interest" description="Disordered" evidence="2">
    <location>
        <begin position="1"/>
        <end position="69"/>
    </location>
</feature>
<dbReference type="PROSITE" id="PS50004">
    <property type="entry name" value="C2"/>
    <property type="match status" value="1"/>
</dbReference>
<evidence type="ECO:0000259" key="3">
    <source>
        <dbReference type="PROSITE" id="PS50004"/>
    </source>
</evidence>
<dbReference type="Pfam" id="PF00168">
    <property type="entry name" value="C2"/>
    <property type="match status" value="3"/>
</dbReference>
<evidence type="ECO:0000313" key="5">
    <source>
        <dbReference type="Proteomes" id="UP000008983"/>
    </source>
</evidence>
<keyword evidence="1" id="KW-0175">Coiled coil</keyword>
<dbReference type="Pfam" id="PF24652">
    <property type="entry name" value="CEP76_C"/>
    <property type="match status" value="1"/>
</dbReference>
<feature type="compositionally biased region" description="Polar residues" evidence="2">
    <location>
        <begin position="1"/>
        <end position="10"/>
    </location>
</feature>
<dbReference type="InterPro" id="IPR056290">
    <property type="entry name" value="CEPT76/DRC7_peptidase-like_dom"/>
</dbReference>
<dbReference type="InterPro" id="IPR056288">
    <property type="entry name" value="CEP76_C"/>
</dbReference>
<gene>
    <name evidence="4" type="ORF">IMG5_134820</name>
</gene>
<feature type="compositionally biased region" description="Basic and acidic residues" evidence="2">
    <location>
        <begin position="12"/>
        <end position="36"/>
    </location>
</feature>
<dbReference type="InterPro" id="IPR052299">
    <property type="entry name" value="CEP76"/>
</dbReference>
<feature type="compositionally biased region" description="Basic and acidic residues" evidence="2">
    <location>
        <begin position="44"/>
        <end position="58"/>
    </location>
</feature>
<dbReference type="InterPro" id="IPR035892">
    <property type="entry name" value="C2_domain_sf"/>
</dbReference>
<feature type="region of interest" description="Disordered" evidence="2">
    <location>
        <begin position="1294"/>
        <end position="1318"/>
    </location>
</feature>
<keyword evidence="5" id="KW-1185">Reference proteome</keyword>
<organism evidence="4 5">
    <name type="scientific">Ichthyophthirius multifiliis</name>
    <name type="common">White spot disease agent</name>
    <name type="synonym">Ich</name>
    <dbReference type="NCBI Taxonomy" id="5932"/>
    <lineage>
        <taxon>Eukaryota</taxon>
        <taxon>Sar</taxon>
        <taxon>Alveolata</taxon>
        <taxon>Ciliophora</taxon>
        <taxon>Intramacronucleata</taxon>
        <taxon>Oligohymenophorea</taxon>
        <taxon>Hymenostomatida</taxon>
        <taxon>Ophryoglenina</taxon>
        <taxon>Ichthyophthirius</taxon>
    </lineage>
</organism>
<feature type="domain" description="C2" evidence="3">
    <location>
        <begin position="391"/>
        <end position="537"/>
    </location>
</feature>
<dbReference type="eggNOG" id="ENOG502R9WP">
    <property type="taxonomic scope" value="Eukaryota"/>
</dbReference>
<dbReference type="EMBL" id="GL984012">
    <property type="protein sequence ID" value="EGR30333.1"/>
    <property type="molecule type" value="Genomic_DNA"/>
</dbReference>
<reference evidence="4 5" key="1">
    <citation type="submission" date="2011-07" db="EMBL/GenBank/DDBJ databases">
        <authorList>
            <person name="Coyne R."/>
            <person name="Brami D."/>
            <person name="Johnson J."/>
            <person name="Hostetler J."/>
            <person name="Hannick L."/>
            <person name="Clark T."/>
            <person name="Cassidy-Hanley D."/>
            <person name="Inman J."/>
        </authorList>
    </citation>
    <scope>NUCLEOTIDE SEQUENCE [LARGE SCALE GENOMIC DNA]</scope>
    <source>
        <strain evidence="4 5">G5</strain>
    </source>
</reference>
<dbReference type="PANTHER" id="PTHR46436:SF2">
    <property type="entry name" value="CHROMOSOME UNDETERMINED SCAFFOLD_119, WHOLE GENOME SHOTGUN SEQUENCE"/>
    <property type="match status" value="1"/>
</dbReference>
<name>G0QWS8_ICHMU</name>
<dbReference type="GeneID" id="14906443"/>
<evidence type="ECO:0000256" key="2">
    <source>
        <dbReference type="SAM" id="MobiDB-lite"/>
    </source>
</evidence>
<protein>
    <recommendedName>
        <fullName evidence="3">C2 domain-containing protein</fullName>
    </recommendedName>
</protein>
<proteinExistence type="predicted"/>
<dbReference type="InParanoid" id="G0QWS8"/>
<dbReference type="Pfam" id="PF24656">
    <property type="entry name" value="CEPT76_peptidase"/>
    <property type="match status" value="1"/>
</dbReference>
<dbReference type="Proteomes" id="UP000008983">
    <property type="component" value="Unassembled WGS sequence"/>
</dbReference>
<dbReference type="OrthoDB" id="67700at2759"/>
<feature type="coiled-coil region" evidence="1">
    <location>
        <begin position="842"/>
        <end position="898"/>
    </location>
</feature>
<accession>G0QWS8</accession>
<dbReference type="InterPro" id="IPR000008">
    <property type="entry name" value="C2_dom"/>
</dbReference>